<dbReference type="SFLD" id="SFLDG01133">
    <property type="entry name" value="C1.5.4:_Enolase-phosphatase_Li"/>
    <property type="match status" value="1"/>
</dbReference>
<comment type="cofactor">
    <cofactor evidence="4">
        <name>Mg(2+)</name>
        <dbReference type="ChEBI" id="CHEBI:18420"/>
    </cofactor>
    <text evidence="4">Binds 1 Mg(2+) ion per subunit.</text>
</comment>
<gene>
    <name evidence="5" type="primary">sle_00950</name>
    <name evidence="4" type="synonym">mtnC</name>
</gene>
<dbReference type="HAMAP" id="MF_01681">
    <property type="entry name" value="Salvage_MtnC"/>
    <property type="match status" value="1"/>
</dbReference>
<dbReference type="GO" id="GO:0019509">
    <property type="term" value="P:L-methionine salvage from methylthioadenosine"/>
    <property type="evidence" value="ECO:0007669"/>
    <property type="project" value="UniProtKB-UniRule"/>
</dbReference>
<dbReference type="SFLD" id="SFLDS00003">
    <property type="entry name" value="Haloacid_Dehalogenase"/>
    <property type="match status" value="1"/>
</dbReference>
<dbReference type="GO" id="GO:0000287">
    <property type="term" value="F:magnesium ion binding"/>
    <property type="evidence" value="ECO:0007669"/>
    <property type="project" value="UniProtKB-UniRule"/>
</dbReference>
<accession>A0A0F7VQ70</accession>
<dbReference type="GO" id="GO:0043716">
    <property type="term" value="F:2-hydroxy-3-keto-5-methylthiopentenyl-1-phosphate phosphatase activity"/>
    <property type="evidence" value="ECO:0007669"/>
    <property type="project" value="UniProtKB-UniRule"/>
</dbReference>
<evidence type="ECO:0000256" key="3">
    <source>
        <dbReference type="ARBA" id="ARBA00023167"/>
    </source>
</evidence>
<dbReference type="PANTHER" id="PTHR20371">
    <property type="entry name" value="ENOLASE-PHOSPHATASE E1"/>
    <property type="match status" value="1"/>
</dbReference>
<evidence type="ECO:0000313" key="6">
    <source>
        <dbReference type="Proteomes" id="UP000035016"/>
    </source>
</evidence>
<dbReference type="CDD" id="cd01629">
    <property type="entry name" value="HAD_EP"/>
    <property type="match status" value="1"/>
</dbReference>
<comment type="function">
    <text evidence="4">Bifunctional enzyme that catalyzes the enolization of 2,3-diketo-5-methylthiopentyl-1-phosphate (DK-MTP-1-P) into the intermediate 2-hydroxy-3-keto-5-methylthiopentenyl-1-phosphate (HK-MTPenyl-1-P), which is then dephosphorylated to form the acireductone 1,2-dihydroxy-3-keto-5-methylthiopentene (DHK-MTPene).</text>
</comment>
<evidence type="ECO:0000256" key="2">
    <source>
        <dbReference type="ARBA" id="ARBA00022801"/>
    </source>
</evidence>
<comment type="catalytic activity">
    <reaction evidence="4">
        <text>5-methylsulfanyl-2,3-dioxopentyl phosphate + H2O = 1,2-dihydroxy-5-(methylsulfanyl)pent-1-en-3-one + phosphate</text>
        <dbReference type="Rhea" id="RHEA:21700"/>
        <dbReference type="ChEBI" id="CHEBI:15377"/>
        <dbReference type="ChEBI" id="CHEBI:43474"/>
        <dbReference type="ChEBI" id="CHEBI:49252"/>
        <dbReference type="ChEBI" id="CHEBI:58828"/>
        <dbReference type="EC" id="3.1.3.77"/>
    </reaction>
</comment>
<dbReference type="InterPro" id="IPR023943">
    <property type="entry name" value="Enolase-ppase_E1"/>
</dbReference>
<dbReference type="InterPro" id="IPR023214">
    <property type="entry name" value="HAD_sf"/>
</dbReference>
<comment type="pathway">
    <text evidence="4">Amino-acid biosynthesis; L-methionine biosynthesis via salvage pathway; L-methionine from S-methyl-5-thio-alpha-D-ribose 1-phosphate: step 3/6.</text>
</comment>
<keyword evidence="1 4" id="KW-0028">Amino-acid biosynthesis</keyword>
<comment type="subunit">
    <text evidence="4">Monomer.</text>
</comment>
<organism evidence="5 6">
    <name type="scientific">Streptomyces leeuwenhoekii</name>
    <dbReference type="NCBI Taxonomy" id="1437453"/>
    <lineage>
        <taxon>Bacteria</taxon>
        <taxon>Bacillati</taxon>
        <taxon>Actinomycetota</taxon>
        <taxon>Actinomycetes</taxon>
        <taxon>Kitasatosporales</taxon>
        <taxon>Streptomycetaceae</taxon>
        <taxon>Streptomyces</taxon>
    </lineage>
</organism>
<keyword evidence="4" id="KW-0460">Magnesium</keyword>
<dbReference type="Gene3D" id="1.10.720.60">
    <property type="match status" value="1"/>
</dbReference>
<sequence length="241" mass="27056">MTTAVILDVEGTTSATVHVHDVLFPYARDRIASWVAEHGHEPAVRAVIEDVHRITGHQSASQDSAVRTLIEWADQDRKSEPLKRLQGMIWAEGYARGDISGHIYWDTLLAMGTWFERGLRVFIYSSGSVRAQREWFSHSQFGDLSRWIHGYFDLRTAGPKDSEDSYRRICDTIGVRASDGVFVSDSITELDAAADAGLRTAWIVRPEERRRPDTKEGTRAPRHPAHRHLLALTEAGALDGP</sequence>
<dbReference type="RefSeq" id="WP_047121423.1">
    <property type="nucleotide sequence ID" value="NZ_AZSD01000034.1"/>
</dbReference>
<keyword evidence="4" id="KW-0479">Metal-binding</keyword>
<dbReference type="KEGG" id="sle:sle_00950"/>
<dbReference type="Pfam" id="PF00702">
    <property type="entry name" value="Hydrolase"/>
    <property type="match status" value="1"/>
</dbReference>
<dbReference type="Proteomes" id="UP000035016">
    <property type="component" value="Chromosome Chromosome"/>
</dbReference>
<evidence type="ECO:0000256" key="1">
    <source>
        <dbReference type="ARBA" id="ARBA00022605"/>
    </source>
</evidence>
<evidence type="ECO:0000256" key="4">
    <source>
        <dbReference type="HAMAP-Rule" id="MF_01681"/>
    </source>
</evidence>
<dbReference type="SFLD" id="SFLDG01129">
    <property type="entry name" value="C1.5:_HAD__Beta-PGM__Phosphata"/>
    <property type="match status" value="1"/>
</dbReference>
<dbReference type="Gene3D" id="3.40.50.1000">
    <property type="entry name" value="HAD superfamily/HAD-like"/>
    <property type="match status" value="1"/>
</dbReference>
<keyword evidence="2 4" id="KW-0378">Hydrolase</keyword>
<dbReference type="PANTHER" id="PTHR20371:SF1">
    <property type="entry name" value="ENOLASE-PHOSPHATASE E1"/>
    <property type="match status" value="1"/>
</dbReference>
<dbReference type="AlphaFoldDB" id="A0A0F7VQ70"/>
<keyword evidence="3 4" id="KW-0486">Methionine biosynthesis</keyword>
<comment type="pathway">
    <text evidence="4">Amino-acid biosynthesis; L-methionine biosynthesis via salvage pathway; L-methionine from S-methyl-5-thio-alpha-D-ribose 1-phosphate: step 4/6.</text>
</comment>
<protein>
    <recommendedName>
        <fullName evidence="4">Enolase-phosphatase E1</fullName>
        <ecNumber evidence="4">3.1.3.77</ecNumber>
    </recommendedName>
    <alternativeName>
        <fullName evidence="4">2,3-diketo-5-methylthio-1-phosphopentane phosphatase</fullName>
    </alternativeName>
</protein>
<dbReference type="EMBL" id="LN831790">
    <property type="protein sequence ID" value="CQR59557.1"/>
    <property type="molecule type" value="Genomic_DNA"/>
</dbReference>
<evidence type="ECO:0000313" key="5">
    <source>
        <dbReference type="EMBL" id="CQR59557.1"/>
    </source>
</evidence>
<dbReference type="InterPro" id="IPR036412">
    <property type="entry name" value="HAD-like_sf"/>
</dbReference>
<dbReference type="GO" id="GO:0043715">
    <property type="term" value="F:2,3-diketo-5-methylthiopentyl-1-phosphate enolase activity"/>
    <property type="evidence" value="ECO:0007669"/>
    <property type="project" value="UniProtKB-UniRule"/>
</dbReference>
<dbReference type="SUPFAM" id="SSF56784">
    <property type="entry name" value="HAD-like"/>
    <property type="match status" value="1"/>
</dbReference>
<dbReference type="GO" id="GO:0043874">
    <property type="term" value="F:acireductone synthase activity"/>
    <property type="evidence" value="ECO:0007669"/>
    <property type="project" value="UniProtKB-EC"/>
</dbReference>
<comment type="similarity">
    <text evidence="4">Belongs to the HAD-like hydrolase superfamily. MasA/MtnC family.</text>
</comment>
<dbReference type="EC" id="3.1.3.77" evidence="4"/>
<dbReference type="UniPathway" id="UPA00904">
    <property type="reaction ID" value="UER00876"/>
</dbReference>
<reference evidence="5 6" key="1">
    <citation type="submission" date="2015-02" db="EMBL/GenBank/DDBJ databases">
        <authorList>
            <person name="Gomez-Escribano P.J."/>
        </authorList>
    </citation>
    <scope>NUCLEOTIDE SEQUENCE [LARGE SCALE GENOMIC DNA]</scope>
    <source>
        <strain evidence="6">C34 (DSM 42122 / NRRL B-24963)</strain>
    </source>
</reference>
<dbReference type="NCBIfam" id="TIGR01691">
    <property type="entry name" value="enolase-ppase"/>
    <property type="match status" value="1"/>
</dbReference>
<name>A0A0F7VQ70_STRLW</name>
<proteinExistence type="inferred from homology"/>